<sequence>MATLHLALGVPPSARDLRHCPTSCGDVNITYPFGIGTGCFRPGFELICNTTTKPPKLFFGNTTEILVQDADVRYVMASVVFNIATTPGLLGTYNRSWQAPGRVLSTYNDLGDTSLVIVGCGIDVYLFDDDTNTVQGYCRSECTNLALMEKKLSGLPCNGIGCCTIDLLGGVNAFRFTITQREELTRSVALGNSTIKAFLNYIDPYSFNTADLLSEKINASTIGATGSIFSVVITDQLDCSTAQLGLNKTDYACSDGSICLDQINLQRGYHCTCLAGETFDYGNPYLLHGCKQGIPIQFVATENG</sequence>
<feature type="domain" description="Wall-associated receptor kinase galacturonan-binding" evidence="3">
    <location>
        <begin position="20"/>
        <end position="71"/>
    </location>
</feature>
<reference evidence="4 5" key="1">
    <citation type="journal article" date="2005" name="PLoS Biol.">
        <title>The genomes of Oryza sativa: a history of duplications.</title>
        <authorList>
            <person name="Yu J."/>
            <person name="Wang J."/>
            <person name="Lin W."/>
            <person name="Li S."/>
            <person name="Li H."/>
            <person name="Zhou J."/>
            <person name="Ni P."/>
            <person name="Dong W."/>
            <person name="Hu S."/>
            <person name="Zeng C."/>
            <person name="Zhang J."/>
            <person name="Zhang Y."/>
            <person name="Li R."/>
            <person name="Xu Z."/>
            <person name="Li S."/>
            <person name="Li X."/>
            <person name="Zheng H."/>
            <person name="Cong L."/>
            <person name="Lin L."/>
            <person name="Yin J."/>
            <person name="Geng J."/>
            <person name="Li G."/>
            <person name="Shi J."/>
            <person name="Liu J."/>
            <person name="Lv H."/>
            <person name="Li J."/>
            <person name="Wang J."/>
            <person name="Deng Y."/>
            <person name="Ran L."/>
            <person name="Shi X."/>
            <person name="Wang X."/>
            <person name="Wu Q."/>
            <person name="Li C."/>
            <person name="Ren X."/>
            <person name="Wang J."/>
            <person name="Wang X."/>
            <person name="Li D."/>
            <person name="Liu D."/>
            <person name="Zhang X."/>
            <person name="Ji Z."/>
            <person name="Zhao W."/>
            <person name="Sun Y."/>
            <person name="Zhang Z."/>
            <person name="Bao J."/>
            <person name="Han Y."/>
            <person name="Dong L."/>
            <person name="Ji J."/>
            <person name="Chen P."/>
            <person name="Wu S."/>
            <person name="Liu J."/>
            <person name="Xiao Y."/>
            <person name="Bu D."/>
            <person name="Tan J."/>
            <person name="Yang L."/>
            <person name="Ye C."/>
            <person name="Zhang J."/>
            <person name="Xu J."/>
            <person name="Zhou Y."/>
            <person name="Yu Y."/>
            <person name="Zhang B."/>
            <person name="Zhuang S."/>
            <person name="Wei H."/>
            <person name="Liu B."/>
            <person name="Lei M."/>
            <person name="Yu H."/>
            <person name="Li Y."/>
            <person name="Xu H."/>
            <person name="Wei S."/>
            <person name="He X."/>
            <person name="Fang L."/>
            <person name="Zhang Z."/>
            <person name="Zhang Y."/>
            <person name="Huang X."/>
            <person name="Su Z."/>
            <person name="Tong W."/>
            <person name="Li J."/>
            <person name="Tong Z."/>
            <person name="Li S."/>
            <person name="Ye J."/>
            <person name="Wang L."/>
            <person name="Fang L."/>
            <person name="Lei T."/>
            <person name="Chen C."/>
            <person name="Chen H."/>
            <person name="Xu Z."/>
            <person name="Li H."/>
            <person name="Huang H."/>
            <person name="Zhang F."/>
            <person name="Xu H."/>
            <person name="Li N."/>
            <person name="Zhao C."/>
            <person name="Li S."/>
            <person name="Dong L."/>
            <person name="Huang Y."/>
            <person name="Li L."/>
            <person name="Xi Y."/>
            <person name="Qi Q."/>
            <person name="Li W."/>
            <person name="Zhang B."/>
            <person name="Hu W."/>
            <person name="Zhang Y."/>
            <person name="Tian X."/>
            <person name="Jiao Y."/>
            <person name="Liang X."/>
            <person name="Jin J."/>
            <person name="Gao L."/>
            <person name="Zheng W."/>
            <person name="Hao B."/>
            <person name="Liu S."/>
            <person name="Wang W."/>
            <person name="Yuan L."/>
            <person name="Cao M."/>
            <person name="McDermott J."/>
            <person name="Samudrala R."/>
            <person name="Wang J."/>
            <person name="Wong G.K."/>
            <person name="Yang H."/>
        </authorList>
    </citation>
    <scope>NUCLEOTIDE SEQUENCE [LARGE SCALE GENOMIC DNA]</scope>
    <source>
        <strain evidence="5">cv. 93-11</strain>
    </source>
</reference>
<evidence type="ECO:0000259" key="3">
    <source>
        <dbReference type="Pfam" id="PF13947"/>
    </source>
</evidence>
<evidence type="ECO:0000313" key="4">
    <source>
        <dbReference type="EMBL" id="EEC70646.1"/>
    </source>
</evidence>
<dbReference type="STRING" id="39946.B8A871"/>
<protein>
    <recommendedName>
        <fullName evidence="3">Wall-associated receptor kinase galacturonan-binding domain-containing protein</fullName>
    </recommendedName>
</protein>
<evidence type="ECO:0000256" key="1">
    <source>
        <dbReference type="ARBA" id="ARBA00004167"/>
    </source>
</evidence>
<evidence type="ECO:0000313" key="5">
    <source>
        <dbReference type="Proteomes" id="UP000007015"/>
    </source>
</evidence>
<dbReference type="HOGENOM" id="CLU_000288_43_10_1"/>
<accession>B8A871</accession>
<evidence type="ECO:0000256" key="2">
    <source>
        <dbReference type="ARBA" id="ARBA00022729"/>
    </source>
</evidence>
<organism evidence="4 5">
    <name type="scientific">Oryza sativa subsp. indica</name>
    <name type="common">Rice</name>
    <dbReference type="NCBI Taxonomy" id="39946"/>
    <lineage>
        <taxon>Eukaryota</taxon>
        <taxon>Viridiplantae</taxon>
        <taxon>Streptophyta</taxon>
        <taxon>Embryophyta</taxon>
        <taxon>Tracheophyta</taxon>
        <taxon>Spermatophyta</taxon>
        <taxon>Magnoliopsida</taxon>
        <taxon>Liliopsida</taxon>
        <taxon>Poales</taxon>
        <taxon>Poaceae</taxon>
        <taxon>BOP clade</taxon>
        <taxon>Oryzoideae</taxon>
        <taxon>Oryzeae</taxon>
        <taxon>Oryzinae</taxon>
        <taxon>Oryza</taxon>
        <taxon>Oryza sativa</taxon>
    </lineage>
</organism>
<dbReference type="Pfam" id="PF13947">
    <property type="entry name" value="GUB_WAK_bind"/>
    <property type="match status" value="1"/>
</dbReference>
<keyword evidence="2" id="KW-0732">Signal</keyword>
<dbReference type="GO" id="GO:0030247">
    <property type="term" value="F:polysaccharide binding"/>
    <property type="evidence" value="ECO:0007669"/>
    <property type="project" value="InterPro"/>
</dbReference>
<dbReference type="Proteomes" id="UP000007015">
    <property type="component" value="Chromosome 1"/>
</dbReference>
<dbReference type="PANTHER" id="PTHR33491">
    <property type="entry name" value="OSJNBA0016N04.9 PROTEIN"/>
    <property type="match status" value="1"/>
</dbReference>
<proteinExistence type="predicted"/>
<dbReference type="Gramene" id="BGIOSGA001646-TA">
    <property type="protein sequence ID" value="BGIOSGA001646-PA"/>
    <property type="gene ID" value="BGIOSGA001646"/>
</dbReference>
<dbReference type="GO" id="GO:0016020">
    <property type="term" value="C:membrane"/>
    <property type="evidence" value="ECO:0007669"/>
    <property type="project" value="UniProtKB-SubCell"/>
</dbReference>
<comment type="subcellular location">
    <subcellularLocation>
        <location evidence="1">Membrane</location>
        <topology evidence="1">Single-pass membrane protein</topology>
    </subcellularLocation>
</comment>
<dbReference type="InterPro" id="IPR025287">
    <property type="entry name" value="WAK_GUB"/>
</dbReference>
<dbReference type="OMA" id="TCLAGET"/>
<gene>
    <name evidence="4" type="ORF">OsI_01928</name>
</gene>
<dbReference type="AlphaFoldDB" id="B8A871"/>
<keyword evidence="5" id="KW-1185">Reference proteome</keyword>
<dbReference type="EMBL" id="CM000126">
    <property type="protein sequence ID" value="EEC70646.1"/>
    <property type="molecule type" value="Genomic_DNA"/>
</dbReference>
<name>B8A871_ORYSI</name>